<feature type="transmembrane region" description="Helical" evidence="6">
    <location>
        <begin position="32"/>
        <end position="52"/>
    </location>
</feature>
<keyword evidence="1" id="KW-1003">Cell membrane</keyword>
<dbReference type="GO" id="GO:0005886">
    <property type="term" value="C:plasma membrane"/>
    <property type="evidence" value="ECO:0007669"/>
    <property type="project" value="InterPro"/>
</dbReference>
<sequence>MAGHRWPKSWPGPRQRVDPNCPFRRAKEDPVVIFRVILILLAFLVVLVLALTNSQTMTNAVVFNKTYYDVPVAFVMLYSFAFGALCVGIFSLVSEVQLRSRLYRQRRTQDALMDELRALRNAPLEGEYPPKPAPEQPESADGGA</sequence>
<comment type="caution">
    <text evidence="8">The sequence shown here is derived from an EMBL/GenBank/DDBJ whole genome shotgun (WGS) entry which is preliminary data.</text>
</comment>
<keyword evidence="2 6" id="KW-0812">Transmembrane</keyword>
<feature type="region of interest" description="Disordered" evidence="5">
    <location>
        <begin position="121"/>
        <end position="144"/>
    </location>
</feature>
<reference evidence="8" key="1">
    <citation type="submission" date="2019-03" db="EMBL/GenBank/DDBJ databases">
        <title>Lake Tanganyika Metagenome-Assembled Genomes (MAGs).</title>
        <authorList>
            <person name="Tran P."/>
        </authorList>
    </citation>
    <scope>NUCLEOTIDE SEQUENCE</scope>
    <source>
        <strain evidence="8">K_DeepCast_150m_m2_040</strain>
    </source>
</reference>
<evidence type="ECO:0000256" key="4">
    <source>
        <dbReference type="ARBA" id="ARBA00023136"/>
    </source>
</evidence>
<keyword evidence="3 6" id="KW-1133">Transmembrane helix</keyword>
<proteinExistence type="predicted"/>
<dbReference type="Pfam" id="PF06305">
    <property type="entry name" value="LapA_dom"/>
    <property type="match status" value="1"/>
</dbReference>
<name>A0A937XEK6_UNCW3</name>
<dbReference type="Proteomes" id="UP000779900">
    <property type="component" value="Unassembled WGS sequence"/>
</dbReference>
<evidence type="ECO:0000256" key="5">
    <source>
        <dbReference type="SAM" id="MobiDB-lite"/>
    </source>
</evidence>
<dbReference type="InterPro" id="IPR010445">
    <property type="entry name" value="LapA_dom"/>
</dbReference>
<evidence type="ECO:0000313" key="8">
    <source>
        <dbReference type="EMBL" id="MBM3331968.1"/>
    </source>
</evidence>
<evidence type="ECO:0000259" key="7">
    <source>
        <dbReference type="Pfam" id="PF06305"/>
    </source>
</evidence>
<evidence type="ECO:0000256" key="2">
    <source>
        <dbReference type="ARBA" id="ARBA00022692"/>
    </source>
</evidence>
<organism evidence="8 9">
    <name type="scientific">candidate division WOR-3 bacterium</name>
    <dbReference type="NCBI Taxonomy" id="2052148"/>
    <lineage>
        <taxon>Bacteria</taxon>
        <taxon>Bacteria division WOR-3</taxon>
    </lineage>
</organism>
<evidence type="ECO:0000313" key="9">
    <source>
        <dbReference type="Proteomes" id="UP000779900"/>
    </source>
</evidence>
<feature type="domain" description="Lipopolysaccharide assembly protein A" evidence="7">
    <location>
        <begin position="66"/>
        <end position="116"/>
    </location>
</feature>
<protein>
    <submittedName>
        <fullName evidence="8">LapA family protein</fullName>
    </submittedName>
</protein>
<evidence type="ECO:0000256" key="3">
    <source>
        <dbReference type="ARBA" id="ARBA00022989"/>
    </source>
</evidence>
<evidence type="ECO:0000256" key="6">
    <source>
        <dbReference type="SAM" id="Phobius"/>
    </source>
</evidence>
<feature type="transmembrane region" description="Helical" evidence="6">
    <location>
        <begin position="72"/>
        <end position="94"/>
    </location>
</feature>
<gene>
    <name evidence="8" type="ORF">FJY68_08990</name>
</gene>
<evidence type="ECO:0000256" key="1">
    <source>
        <dbReference type="ARBA" id="ARBA00022475"/>
    </source>
</evidence>
<dbReference type="AlphaFoldDB" id="A0A937XEK6"/>
<keyword evidence="4 6" id="KW-0472">Membrane</keyword>
<dbReference type="EMBL" id="VGIR01000053">
    <property type="protein sequence ID" value="MBM3331968.1"/>
    <property type="molecule type" value="Genomic_DNA"/>
</dbReference>
<accession>A0A937XEK6</accession>